<proteinExistence type="predicted"/>
<dbReference type="OrthoDB" id="10003767at2759"/>
<protein>
    <recommendedName>
        <fullName evidence="3">Aminoglycoside phosphotransferase domain-containing protein</fullName>
    </recommendedName>
</protein>
<dbReference type="Proteomes" id="UP000036947">
    <property type="component" value="Unassembled WGS sequence"/>
</dbReference>
<reference evidence="1 2" key="1">
    <citation type="journal article" date="2015" name="BMC Genomics">
        <title>The genome of the truffle-parasite Tolypocladium ophioglossoides and the evolution of antifungal peptaibiotics.</title>
        <authorList>
            <person name="Quandt C.A."/>
            <person name="Bushley K.E."/>
            <person name="Spatafora J.W."/>
        </authorList>
    </citation>
    <scope>NUCLEOTIDE SEQUENCE [LARGE SCALE GENOMIC DNA]</scope>
    <source>
        <strain evidence="1 2">CBS 100239</strain>
    </source>
</reference>
<dbReference type="STRING" id="1163406.A0A0L0N1K9"/>
<name>A0A0L0N1K9_TOLOC</name>
<evidence type="ECO:0000313" key="1">
    <source>
        <dbReference type="EMBL" id="KND87685.1"/>
    </source>
</evidence>
<gene>
    <name evidence="1" type="ORF">TOPH_07653</name>
</gene>
<dbReference type="InterPro" id="IPR051678">
    <property type="entry name" value="AGP_Transferase"/>
</dbReference>
<comment type="caution">
    <text evidence="1">The sequence shown here is derived from an EMBL/GenBank/DDBJ whole genome shotgun (WGS) entry which is preliminary data.</text>
</comment>
<organism evidence="1 2">
    <name type="scientific">Tolypocladium ophioglossoides (strain CBS 100239)</name>
    <name type="common">Snaketongue truffleclub</name>
    <name type="synonym">Elaphocordyceps ophioglossoides</name>
    <dbReference type="NCBI Taxonomy" id="1163406"/>
    <lineage>
        <taxon>Eukaryota</taxon>
        <taxon>Fungi</taxon>
        <taxon>Dikarya</taxon>
        <taxon>Ascomycota</taxon>
        <taxon>Pezizomycotina</taxon>
        <taxon>Sordariomycetes</taxon>
        <taxon>Hypocreomycetidae</taxon>
        <taxon>Hypocreales</taxon>
        <taxon>Ophiocordycipitaceae</taxon>
        <taxon>Tolypocladium</taxon>
    </lineage>
</organism>
<dbReference type="AlphaFoldDB" id="A0A0L0N1K9"/>
<evidence type="ECO:0008006" key="3">
    <source>
        <dbReference type="Google" id="ProtNLM"/>
    </source>
</evidence>
<evidence type="ECO:0000313" key="2">
    <source>
        <dbReference type="Proteomes" id="UP000036947"/>
    </source>
</evidence>
<dbReference type="EMBL" id="LFRF01000033">
    <property type="protein sequence ID" value="KND87685.1"/>
    <property type="molecule type" value="Genomic_DNA"/>
</dbReference>
<dbReference type="PANTHER" id="PTHR21310">
    <property type="entry name" value="AMINOGLYCOSIDE PHOSPHOTRANSFERASE-RELATED-RELATED"/>
    <property type="match status" value="1"/>
</dbReference>
<sequence length="275" mass="30393">MDYINGTVATELRVAKKCDVDLFGTPDQDRKFRQQMAGIQVTLSSFTFDQIGSLCQDEQTSDFFLGPEIETGKGPWASSMDYYTDLANHALEECVASAEPDVQESCSFAIPILFKHLMSLYGHSSFMGGPLRLVNRDFGAHNLLVNDNFDIIGMIDLDGVMAAPIEVVAQYPVLTGLDREPPGHVETKPAAIDNIRMAEPKLKEYKDLVEMAEAGMGMGNEGNTPIASLMLSEAASVFQGLQRYRGHQKWVNDKWMEAYLKLLRGHIKSGECGDS</sequence>
<dbReference type="PANTHER" id="PTHR21310:SF37">
    <property type="entry name" value="AMINOGLYCOSIDE PHOSPHOTRANSFERASE DOMAIN-CONTAINING PROTEIN"/>
    <property type="match status" value="1"/>
</dbReference>
<accession>A0A0L0N1K9</accession>
<keyword evidence="2" id="KW-1185">Reference proteome</keyword>